<comment type="caution">
    <text evidence="2">The sequence shown here is derived from an EMBL/GenBank/DDBJ whole genome shotgun (WGS) entry which is preliminary data.</text>
</comment>
<evidence type="ECO:0000256" key="1">
    <source>
        <dbReference type="SAM" id="MobiDB-lite"/>
    </source>
</evidence>
<feature type="compositionally biased region" description="Acidic residues" evidence="1">
    <location>
        <begin position="180"/>
        <end position="195"/>
    </location>
</feature>
<dbReference type="AlphaFoldDB" id="A0AAD7BQY2"/>
<feature type="region of interest" description="Disordered" evidence="1">
    <location>
        <begin position="299"/>
        <end position="341"/>
    </location>
</feature>
<evidence type="ECO:0000313" key="3">
    <source>
        <dbReference type="Proteomes" id="UP001221142"/>
    </source>
</evidence>
<feature type="region of interest" description="Disordered" evidence="1">
    <location>
        <begin position="180"/>
        <end position="211"/>
    </location>
</feature>
<dbReference type="EMBL" id="JARKIF010000010">
    <property type="protein sequence ID" value="KAJ7628407.1"/>
    <property type="molecule type" value="Genomic_DNA"/>
</dbReference>
<evidence type="ECO:0000313" key="2">
    <source>
        <dbReference type="EMBL" id="KAJ7628407.1"/>
    </source>
</evidence>
<sequence>MISYQVFVGTSNAWPFSSKSLTSPSFPPISSDPYSALPPMNLPRKCTESQYTQDRVRTEALKLSALKLSYPWLPPKTWETATSRVEGVQNKIKDIGEGAVVCAFTTAYVEATGGLDGATEKGLRTALFRDVLSESVLEIVLKSIQRNGHKIEMHPTDSFRSVFYQWAGAMWQGGALDTDDEFDGYGTEEEEDPVDDAQRGGRSAQQLPVPASVAVPQSQPITMKIPNLTHLNFSNHRSSFAGKTLPGQTVPWMVPSAPKHAHQFFVIKQETMEEDTGSSDNETVIKQEEPDDWFLLAAAKTHDSSLPKSPASRIPKRPRLGRSRLPPRFPCLSSPVQAVNR</sequence>
<protein>
    <submittedName>
        <fullName evidence="2">Uncharacterized protein</fullName>
    </submittedName>
</protein>
<proteinExistence type="predicted"/>
<name>A0AAD7BQY2_9AGAR</name>
<organism evidence="2 3">
    <name type="scientific">Roridomyces roridus</name>
    <dbReference type="NCBI Taxonomy" id="1738132"/>
    <lineage>
        <taxon>Eukaryota</taxon>
        <taxon>Fungi</taxon>
        <taxon>Dikarya</taxon>
        <taxon>Basidiomycota</taxon>
        <taxon>Agaricomycotina</taxon>
        <taxon>Agaricomycetes</taxon>
        <taxon>Agaricomycetidae</taxon>
        <taxon>Agaricales</taxon>
        <taxon>Marasmiineae</taxon>
        <taxon>Mycenaceae</taxon>
        <taxon>Roridomyces</taxon>
    </lineage>
</organism>
<reference evidence="2" key="1">
    <citation type="submission" date="2023-03" db="EMBL/GenBank/DDBJ databases">
        <title>Massive genome expansion in bonnet fungi (Mycena s.s.) driven by repeated elements and novel gene families across ecological guilds.</title>
        <authorList>
            <consortium name="Lawrence Berkeley National Laboratory"/>
            <person name="Harder C.B."/>
            <person name="Miyauchi S."/>
            <person name="Viragh M."/>
            <person name="Kuo A."/>
            <person name="Thoen E."/>
            <person name="Andreopoulos B."/>
            <person name="Lu D."/>
            <person name="Skrede I."/>
            <person name="Drula E."/>
            <person name="Henrissat B."/>
            <person name="Morin E."/>
            <person name="Kohler A."/>
            <person name="Barry K."/>
            <person name="LaButti K."/>
            <person name="Morin E."/>
            <person name="Salamov A."/>
            <person name="Lipzen A."/>
            <person name="Mereny Z."/>
            <person name="Hegedus B."/>
            <person name="Baldrian P."/>
            <person name="Stursova M."/>
            <person name="Weitz H."/>
            <person name="Taylor A."/>
            <person name="Grigoriev I.V."/>
            <person name="Nagy L.G."/>
            <person name="Martin F."/>
            <person name="Kauserud H."/>
        </authorList>
    </citation>
    <scope>NUCLEOTIDE SEQUENCE</scope>
    <source>
        <strain evidence="2">9284</strain>
    </source>
</reference>
<accession>A0AAD7BQY2</accession>
<dbReference type="Proteomes" id="UP001221142">
    <property type="component" value="Unassembled WGS sequence"/>
</dbReference>
<keyword evidence="3" id="KW-1185">Reference proteome</keyword>
<gene>
    <name evidence="2" type="ORF">FB45DRAFT_1028500</name>
</gene>